<dbReference type="RefSeq" id="XP_030763930.1">
    <property type="nucleotide sequence ID" value="XM_030908070.1"/>
</dbReference>
<keyword evidence="2 5" id="KW-0863">Zinc-finger</keyword>
<keyword evidence="4 5" id="KW-0238">DNA-binding</keyword>
<keyword evidence="8" id="KW-1185">Reference proteome</keyword>
<dbReference type="AlphaFoldDB" id="A0A6J2YM60"/>
<evidence type="ECO:0000313" key="10">
    <source>
        <dbReference type="RefSeq" id="XP_030763930.1"/>
    </source>
</evidence>
<gene>
    <name evidence="9 10" type="primary">LOC115888363</name>
</gene>
<feature type="compositionally biased region" description="Acidic residues" evidence="6">
    <location>
        <begin position="260"/>
        <end position="270"/>
    </location>
</feature>
<keyword evidence="3" id="KW-0862">Zinc</keyword>
<evidence type="ECO:0000256" key="6">
    <source>
        <dbReference type="SAM" id="MobiDB-lite"/>
    </source>
</evidence>
<name>A0A6J2YM60_SITOR</name>
<dbReference type="GeneID" id="115888363"/>
<evidence type="ECO:0000259" key="7">
    <source>
        <dbReference type="PROSITE" id="PS50950"/>
    </source>
</evidence>
<dbReference type="SUPFAM" id="SSF57716">
    <property type="entry name" value="Glucocorticoid receptor-like (DNA-binding domain)"/>
    <property type="match status" value="1"/>
</dbReference>
<keyword evidence="1" id="KW-0479">Metal-binding</keyword>
<dbReference type="GO" id="GO:0003677">
    <property type="term" value="F:DNA binding"/>
    <property type="evidence" value="ECO:0007669"/>
    <property type="project" value="UniProtKB-UniRule"/>
</dbReference>
<dbReference type="RefSeq" id="XP_030763929.1">
    <property type="nucleotide sequence ID" value="XM_030908069.1"/>
</dbReference>
<feature type="compositionally biased region" description="Basic and acidic residues" evidence="6">
    <location>
        <begin position="296"/>
        <end position="309"/>
    </location>
</feature>
<dbReference type="InterPro" id="IPR038441">
    <property type="entry name" value="THAP_Znf_sf"/>
</dbReference>
<evidence type="ECO:0000313" key="8">
    <source>
        <dbReference type="Proteomes" id="UP000504635"/>
    </source>
</evidence>
<dbReference type="Gene3D" id="6.20.210.20">
    <property type="entry name" value="THAP domain"/>
    <property type="match status" value="1"/>
</dbReference>
<evidence type="ECO:0000256" key="5">
    <source>
        <dbReference type="PROSITE-ProRule" id="PRU00309"/>
    </source>
</evidence>
<reference evidence="9 10" key="1">
    <citation type="submission" date="2025-04" db="UniProtKB">
        <authorList>
            <consortium name="RefSeq"/>
        </authorList>
    </citation>
    <scope>IDENTIFICATION</scope>
    <source>
        <tissue evidence="9 10">Gonads</tissue>
    </source>
</reference>
<proteinExistence type="predicted"/>
<evidence type="ECO:0000256" key="1">
    <source>
        <dbReference type="ARBA" id="ARBA00022723"/>
    </source>
</evidence>
<evidence type="ECO:0000256" key="3">
    <source>
        <dbReference type="ARBA" id="ARBA00022833"/>
    </source>
</evidence>
<evidence type="ECO:0000313" key="9">
    <source>
        <dbReference type="RefSeq" id="XP_030763929.1"/>
    </source>
</evidence>
<feature type="domain" description="THAP-type" evidence="7">
    <location>
        <begin position="17"/>
        <end position="96"/>
    </location>
</feature>
<dbReference type="GO" id="GO:0008270">
    <property type="term" value="F:zinc ion binding"/>
    <property type="evidence" value="ECO:0007669"/>
    <property type="project" value="UniProtKB-KW"/>
</dbReference>
<accession>A0A6J2YM60</accession>
<dbReference type="Pfam" id="PF05485">
    <property type="entry name" value="THAP"/>
    <property type="match status" value="1"/>
</dbReference>
<dbReference type="PROSITE" id="PS50950">
    <property type="entry name" value="ZF_THAP"/>
    <property type="match status" value="1"/>
</dbReference>
<dbReference type="InterPro" id="IPR006612">
    <property type="entry name" value="THAP_Znf"/>
</dbReference>
<dbReference type="OrthoDB" id="8948150at2759"/>
<protein>
    <submittedName>
        <fullName evidence="9 10">Uncharacterized protein LOC115888363 isoform X1</fullName>
    </submittedName>
</protein>
<evidence type="ECO:0000256" key="2">
    <source>
        <dbReference type="ARBA" id="ARBA00022771"/>
    </source>
</evidence>
<dbReference type="Proteomes" id="UP000504635">
    <property type="component" value="Unplaced"/>
</dbReference>
<evidence type="ECO:0000256" key="4">
    <source>
        <dbReference type="ARBA" id="ARBA00023125"/>
    </source>
</evidence>
<dbReference type="SMART" id="SM00980">
    <property type="entry name" value="THAP"/>
    <property type="match status" value="1"/>
</dbReference>
<organism evidence="8 10">
    <name type="scientific">Sitophilus oryzae</name>
    <name type="common">Rice weevil</name>
    <name type="synonym">Curculio oryzae</name>
    <dbReference type="NCBI Taxonomy" id="7048"/>
    <lineage>
        <taxon>Eukaryota</taxon>
        <taxon>Metazoa</taxon>
        <taxon>Ecdysozoa</taxon>
        <taxon>Arthropoda</taxon>
        <taxon>Hexapoda</taxon>
        <taxon>Insecta</taxon>
        <taxon>Pterygota</taxon>
        <taxon>Neoptera</taxon>
        <taxon>Endopterygota</taxon>
        <taxon>Coleoptera</taxon>
        <taxon>Polyphaga</taxon>
        <taxon>Cucujiformia</taxon>
        <taxon>Curculionidae</taxon>
        <taxon>Dryophthorinae</taxon>
        <taxon>Sitophilus</taxon>
    </lineage>
</organism>
<sequence length="463" mass="52878">MKSRQQESEENKMFYWFNKKCCVPECFNCSTMGDGCLKEYFDLPAESQARTRWLQIILREDGENLTVCEDHFKDRDVFLDKNSRKKLNLNSTPSLKLPKFVCTTCLGTKCIRLDGVQKNVKVCKCHLQSKPKIAKVTVSDNRMSSRNRMSQEQKIKLFKLIKKHGEVKHVKSTIRINWINVLKYSRKHGLLGTEKELRSVWQYLRIKAMRVFKKEAQGSKLERKISRFLHGKGRGDAQLNNSTTDSPEKPEDKATSTSESSDDLLDEPPIEENNITETETVNKSNNEQIEEETKQDEDKVIKQEIKSEIVSKTVQEMEDSGKESGSDSDDEYYSIDDIEKEYGIKLKSETEDTQLILSPHPLYAASPASFPPISGSEVSTSQESIKREAIRDKRNEVLDVISKRLAGPGIIDEDNTFSLIGKIWSSKLQRLSAEQRVRAEKIINDVFDEASLGNLNANVNYSG</sequence>
<dbReference type="KEGG" id="soy:115888363"/>
<feature type="region of interest" description="Disordered" evidence="6">
    <location>
        <begin position="223"/>
        <end position="332"/>
    </location>
</feature>